<dbReference type="AlphaFoldDB" id="A0A4R6R9P6"/>
<gene>
    <name evidence="2" type="ORF">EDD54_3613</name>
</gene>
<sequence length="298" mass="31880">MAVDPVDVLARALGVFYAVGGVVTLRAVAMDLTLDGMLAVLEHRRRTTRNRVRTLFLTVGSLVTVLAGVALAAGSGLSPWLFLAGAAGQGGWLAFARAAFPPADADEAKGRRRSTNAFVGWLAATVFVVWLWRGGRLAPIDAPLPAAALAVAALALAVAGRVLFRRPKADTARIDLDDLVAATDDTPPERVRLAPELGCWPLWDHDSDRNLDPIRLGLPEPLLRRIERFDRAFQDAAGHLDPSVPLFPSEREARAFDAEARAIVAELAGVFGAGNAVWPKLKWALPAEADGESPLRVL</sequence>
<dbReference type="OrthoDB" id="8448837at2"/>
<proteinExistence type="predicted"/>
<feature type="transmembrane region" description="Helical" evidence="1">
    <location>
        <begin position="144"/>
        <end position="164"/>
    </location>
</feature>
<keyword evidence="1" id="KW-0472">Membrane</keyword>
<keyword evidence="1" id="KW-1133">Transmembrane helix</keyword>
<organism evidence="2 3">
    <name type="scientific">Oharaeibacter diazotrophicus</name>
    <dbReference type="NCBI Taxonomy" id="1920512"/>
    <lineage>
        <taxon>Bacteria</taxon>
        <taxon>Pseudomonadati</taxon>
        <taxon>Pseudomonadota</taxon>
        <taxon>Alphaproteobacteria</taxon>
        <taxon>Hyphomicrobiales</taxon>
        <taxon>Pleomorphomonadaceae</taxon>
        <taxon>Oharaeibacter</taxon>
    </lineage>
</organism>
<feature type="transmembrane region" description="Helical" evidence="1">
    <location>
        <begin position="80"/>
        <end position="103"/>
    </location>
</feature>
<feature type="transmembrane region" description="Helical" evidence="1">
    <location>
        <begin position="55"/>
        <end position="74"/>
    </location>
</feature>
<protein>
    <submittedName>
        <fullName evidence="2">Uncharacterized protein</fullName>
    </submittedName>
</protein>
<feature type="transmembrane region" description="Helical" evidence="1">
    <location>
        <begin position="115"/>
        <end position="132"/>
    </location>
</feature>
<dbReference type="SUPFAM" id="SSF103473">
    <property type="entry name" value="MFS general substrate transporter"/>
    <property type="match status" value="1"/>
</dbReference>
<keyword evidence="1" id="KW-0812">Transmembrane</keyword>
<dbReference type="Proteomes" id="UP000294547">
    <property type="component" value="Unassembled WGS sequence"/>
</dbReference>
<evidence type="ECO:0000256" key="1">
    <source>
        <dbReference type="SAM" id="Phobius"/>
    </source>
</evidence>
<dbReference type="RefSeq" id="WP_126539509.1">
    <property type="nucleotide sequence ID" value="NZ_BSPM01000007.1"/>
</dbReference>
<name>A0A4R6R9P6_9HYPH</name>
<reference evidence="2 3" key="1">
    <citation type="submission" date="2019-03" db="EMBL/GenBank/DDBJ databases">
        <title>Genomic Encyclopedia of Type Strains, Phase IV (KMG-IV): sequencing the most valuable type-strain genomes for metagenomic binning, comparative biology and taxonomic classification.</title>
        <authorList>
            <person name="Goeker M."/>
        </authorList>
    </citation>
    <scope>NUCLEOTIDE SEQUENCE [LARGE SCALE GENOMIC DNA]</scope>
    <source>
        <strain evidence="2 3">DSM 102969</strain>
    </source>
</reference>
<evidence type="ECO:0000313" key="2">
    <source>
        <dbReference type="EMBL" id="TDP82346.1"/>
    </source>
</evidence>
<comment type="caution">
    <text evidence="2">The sequence shown here is derived from an EMBL/GenBank/DDBJ whole genome shotgun (WGS) entry which is preliminary data.</text>
</comment>
<evidence type="ECO:0000313" key="3">
    <source>
        <dbReference type="Proteomes" id="UP000294547"/>
    </source>
</evidence>
<accession>A0A4R6R9P6</accession>
<keyword evidence="3" id="KW-1185">Reference proteome</keyword>
<dbReference type="EMBL" id="SNXY01000010">
    <property type="protein sequence ID" value="TDP82346.1"/>
    <property type="molecule type" value="Genomic_DNA"/>
</dbReference>
<feature type="transmembrane region" description="Helical" evidence="1">
    <location>
        <begin position="12"/>
        <end position="34"/>
    </location>
</feature>
<dbReference type="InterPro" id="IPR036259">
    <property type="entry name" value="MFS_trans_sf"/>
</dbReference>